<geneLocation type="plasmid" evidence="11">
    <name>pjcm18538 dna</name>
</geneLocation>
<evidence type="ECO:0000256" key="5">
    <source>
        <dbReference type="ARBA" id="ARBA00023004"/>
    </source>
</evidence>
<keyword evidence="4" id="KW-0249">Electron transport</keyword>
<organism evidence="10 11">
    <name type="scientific">Mycolicibacterium arabiense</name>
    <dbReference type="NCBI Taxonomy" id="1286181"/>
    <lineage>
        <taxon>Bacteria</taxon>
        <taxon>Bacillati</taxon>
        <taxon>Actinomycetota</taxon>
        <taxon>Actinomycetes</taxon>
        <taxon>Mycobacteriales</taxon>
        <taxon>Mycobacteriaceae</taxon>
        <taxon>Mycolicibacterium</taxon>
    </lineage>
</organism>
<evidence type="ECO:0000256" key="2">
    <source>
        <dbReference type="ARBA" id="ARBA00022714"/>
    </source>
</evidence>
<feature type="domain" description="BFD-like [2Fe-2S]-binding" evidence="9">
    <location>
        <begin position="2"/>
        <end position="50"/>
    </location>
</feature>
<dbReference type="PANTHER" id="PTHR37424">
    <property type="entry name" value="BACTERIOFERRITIN-ASSOCIATED FERREDOXIN"/>
    <property type="match status" value="1"/>
</dbReference>
<protein>
    <recommendedName>
        <fullName evidence="7">Bacterioferritin-associated ferredoxin</fullName>
    </recommendedName>
</protein>
<dbReference type="GO" id="GO:0046872">
    <property type="term" value="F:metal ion binding"/>
    <property type="evidence" value="ECO:0007669"/>
    <property type="project" value="UniProtKB-KW"/>
</dbReference>
<sequence>MYVCLCVGVTNQAVTDAVAAGARTSKEVAAACGAGSECGRCRRTVRAIIDAHPGAAAGAPTRDDRDR</sequence>
<dbReference type="AlphaFoldDB" id="A0A7I7RT91"/>
<comment type="similarity">
    <text evidence="8">Belongs to the Bfd family.</text>
</comment>
<dbReference type="Gene3D" id="1.10.10.1100">
    <property type="entry name" value="BFD-like [2Fe-2S]-binding domain"/>
    <property type="match status" value="1"/>
</dbReference>
<reference evidence="10 11" key="1">
    <citation type="journal article" date="2019" name="Emerg. Microbes Infect.">
        <title>Comprehensive subspecies identification of 175 nontuberculous mycobacteria species based on 7547 genomic profiles.</title>
        <authorList>
            <person name="Matsumoto Y."/>
            <person name="Kinjo T."/>
            <person name="Motooka D."/>
            <person name="Nabeya D."/>
            <person name="Jung N."/>
            <person name="Uechi K."/>
            <person name="Horii T."/>
            <person name="Iida T."/>
            <person name="Fujita J."/>
            <person name="Nakamura S."/>
        </authorList>
    </citation>
    <scope>NUCLEOTIDE SEQUENCE [LARGE SCALE GENOMIC DNA]</scope>
    <source>
        <strain evidence="10 11">JCM 18538</strain>
    </source>
</reference>
<gene>
    <name evidence="10" type="ORF">MARA_08780</name>
</gene>
<keyword evidence="5" id="KW-0408">Iron</keyword>
<evidence type="ECO:0000256" key="1">
    <source>
        <dbReference type="ARBA" id="ARBA00022448"/>
    </source>
</evidence>
<evidence type="ECO:0000256" key="3">
    <source>
        <dbReference type="ARBA" id="ARBA00022723"/>
    </source>
</evidence>
<evidence type="ECO:0000256" key="4">
    <source>
        <dbReference type="ARBA" id="ARBA00022982"/>
    </source>
</evidence>
<dbReference type="GO" id="GO:0051537">
    <property type="term" value="F:2 iron, 2 sulfur cluster binding"/>
    <property type="evidence" value="ECO:0007669"/>
    <property type="project" value="UniProtKB-KW"/>
</dbReference>
<keyword evidence="6" id="KW-0411">Iron-sulfur</keyword>
<dbReference type="EMBL" id="AP022593">
    <property type="protein sequence ID" value="BBY47410.1"/>
    <property type="molecule type" value="Genomic_DNA"/>
</dbReference>
<keyword evidence="2" id="KW-0001">2Fe-2S</keyword>
<keyword evidence="3" id="KW-0479">Metal-binding</keyword>
<dbReference type="Pfam" id="PF04324">
    <property type="entry name" value="Fer2_BFD"/>
    <property type="match status" value="1"/>
</dbReference>
<evidence type="ECO:0000313" key="11">
    <source>
        <dbReference type="Proteomes" id="UP000467428"/>
    </source>
</evidence>
<evidence type="ECO:0000256" key="7">
    <source>
        <dbReference type="ARBA" id="ARBA00039386"/>
    </source>
</evidence>
<keyword evidence="11" id="KW-1185">Reference proteome</keyword>
<accession>A0A7I7RT91</accession>
<evidence type="ECO:0000256" key="6">
    <source>
        <dbReference type="ARBA" id="ARBA00023014"/>
    </source>
</evidence>
<keyword evidence="1" id="KW-0813">Transport</keyword>
<dbReference type="InterPro" id="IPR041854">
    <property type="entry name" value="BFD-like_2Fe2S-bd_dom_sf"/>
</dbReference>
<dbReference type="PANTHER" id="PTHR37424:SF1">
    <property type="entry name" value="BACTERIOFERRITIN-ASSOCIATED FERREDOXIN"/>
    <property type="match status" value="1"/>
</dbReference>
<evidence type="ECO:0000256" key="8">
    <source>
        <dbReference type="ARBA" id="ARBA00046332"/>
    </source>
</evidence>
<dbReference type="InterPro" id="IPR007419">
    <property type="entry name" value="BFD-like_2Fe2S-bd_dom"/>
</dbReference>
<dbReference type="InterPro" id="IPR052371">
    <property type="entry name" value="BFD-associated_ferredoxin"/>
</dbReference>
<name>A0A7I7RT91_9MYCO</name>
<dbReference type="RefSeq" id="WP_163917343.1">
    <property type="nucleotide sequence ID" value="NZ_AP022593.1"/>
</dbReference>
<dbReference type="Proteomes" id="UP000467428">
    <property type="component" value="Chromosome"/>
</dbReference>
<dbReference type="KEGG" id="marz:MARA_08780"/>
<evidence type="ECO:0000259" key="9">
    <source>
        <dbReference type="Pfam" id="PF04324"/>
    </source>
</evidence>
<proteinExistence type="inferred from homology"/>
<evidence type="ECO:0000313" key="10">
    <source>
        <dbReference type="EMBL" id="BBY47410.1"/>
    </source>
</evidence>